<dbReference type="Proteomes" id="UP000036681">
    <property type="component" value="Unplaced"/>
</dbReference>
<dbReference type="WBParaSite" id="ALUE_0000060901-mRNA-1">
    <property type="protein sequence ID" value="ALUE_0000060901-mRNA-1"/>
    <property type="gene ID" value="ALUE_0000060901"/>
</dbReference>
<reference evidence="2" key="1">
    <citation type="submission" date="2017-02" db="UniProtKB">
        <authorList>
            <consortium name="WormBaseParasite"/>
        </authorList>
    </citation>
    <scope>IDENTIFICATION</scope>
</reference>
<name>A0A0M3HGG4_ASCLU</name>
<evidence type="ECO:0000313" key="2">
    <source>
        <dbReference type="WBParaSite" id="ALUE_0000060901-mRNA-1"/>
    </source>
</evidence>
<accession>A0A0M3HGG4</accession>
<evidence type="ECO:0000313" key="1">
    <source>
        <dbReference type="Proteomes" id="UP000036681"/>
    </source>
</evidence>
<keyword evidence="1" id="KW-1185">Reference proteome</keyword>
<protein>
    <submittedName>
        <fullName evidence="2">Transposase</fullName>
    </submittedName>
</protein>
<proteinExistence type="predicted"/>
<dbReference type="AlphaFoldDB" id="A0A0M3HGG4"/>
<sequence>MKLSPVVNVSFGISNFGSYLSSSGNMRTFNVVSLICRAEKYSGERFCPKGFLNDE</sequence>
<organism evidence="1 2">
    <name type="scientific">Ascaris lumbricoides</name>
    <name type="common">Giant roundworm</name>
    <dbReference type="NCBI Taxonomy" id="6252"/>
    <lineage>
        <taxon>Eukaryota</taxon>
        <taxon>Metazoa</taxon>
        <taxon>Ecdysozoa</taxon>
        <taxon>Nematoda</taxon>
        <taxon>Chromadorea</taxon>
        <taxon>Rhabditida</taxon>
        <taxon>Spirurina</taxon>
        <taxon>Ascaridomorpha</taxon>
        <taxon>Ascaridoidea</taxon>
        <taxon>Ascarididae</taxon>
        <taxon>Ascaris</taxon>
    </lineage>
</organism>